<dbReference type="HOGENOM" id="CLU_075687_2_0_9"/>
<dbReference type="CDD" id="cd00165">
    <property type="entry name" value="S4"/>
    <property type="match status" value="1"/>
</dbReference>
<dbReference type="Gene3D" id="3.10.290.10">
    <property type="entry name" value="RNA-binding S4 domain"/>
    <property type="match status" value="1"/>
</dbReference>
<dbReference type="Proteomes" id="UP000000564">
    <property type="component" value="Chromosome"/>
</dbReference>
<dbReference type="GO" id="GO:0003723">
    <property type="term" value="F:RNA binding"/>
    <property type="evidence" value="ECO:0007669"/>
    <property type="project" value="UniProtKB-KW"/>
</dbReference>
<evidence type="ECO:0000259" key="2">
    <source>
        <dbReference type="SMART" id="SM00363"/>
    </source>
</evidence>
<organism evidence="3 4">
    <name type="scientific">Streptococcus pyogenes serotype M3 (strain ATCC BAA-595 / MGAS315)</name>
    <dbReference type="NCBI Taxonomy" id="198466"/>
    <lineage>
        <taxon>Bacteria</taxon>
        <taxon>Bacillati</taxon>
        <taxon>Bacillota</taxon>
        <taxon>Bacilli</taxon>
        <taxon>Lactobacillales</taxon>
        <taxon>Streptococcaceae</taxon>
        <taxon>Streptococcus</taxon>
    </lineage>
</organism>
<dbReference type="SUPFAM" id="SSF55174">
    <property type="entry name" value="Alpha-L RNA-binding motif"/>
    <property type="match status" value="1"/>
</dbReference>
<dbReference type="Pfam" id="PF21278">
    <property type="entry name" value="YlmH_1st"/>
    <property type="match status" value="1"/>
</dbReference>
<dbReference type="AlphaFoldDB" id="A0A0H2UVI7"/>
<dbReference type="InterPro" id="IPR048443">
    <property type="entry name" value="RqcP2_N"/>
</dbReference>
<gene>
    <name evidence="3" type="ordered locus">SpyM3_1168</name>
</gene>
<dbReference type="Pfam" id="PF17774">
    <property type="entry name" value="YlmH_RBD"/>
    <property type="match status" value="1"/>
</dbReference>
<dbReference type="InterPro" id="IPR002942">
    <property type="entry name" value="S4_RNA-bd"/>
</dbReference>
<dbReference type="Pfam" id="PF01479">
    <property type="entry name" value="S4"/>
    <property type="match status" value="1"/>
</dbReference>
<name>A0A0H2UVI7_STRP3</name>
<dbReference type="KEGG" id="spg:SpyM3_1168"/>
<dbReference type="RefSeq" id="WP_002989097.1">
    <property type="nucleotide sequence ID" value="NC_004070.1"/>
</dbReference>
<dbReference type="Gene3D" id="3.30.1370.160">
    <property type="match status" value="1"/>
</dbReference>
<dbReference type="EMBL" id="AE014074">
    <property type="protein sequence ID" value="AAM79775.1"/>
    <property type="molecule type" value="Genomic_DNA"/>
</dbReference>
<keyword evidence="1" id="KW-0694">RNA-binding</keyword>
<evidence type="ECO:0000313" key="4">
    <source>
        <dbReference type="Proteomes" id="UP000000564"/>
    </source>
</evidence>
<evidence type="ECO:0000256" key="1">
    <source>
        <dbReference type="PROSITE-ProRule" id="PRU00182"/>
    </source>
</evidence>
<reference evidence="3 4" key="1">
    <citation type="journal article" date="2002" name="Proc. Natl. Acad. Sci. U.S.A.">
        <title>Genome sequence of a serotype M3 strain of group A Streptococcus: phage-encoded toxins, the high-virulence phenotype, and clone emergence.</title>
        <authorList>
            <person name="Beres S.B."/>
            <person name="Sylva G.L."/>
            <person name="Barbian K.D."/>
            <person name="Lei B."/>
            <person name="Hoff J.S."/>
            <person name="Mammarella N.D."/>
            <person name="Liu M.Y."/>
            <person name="Smoot J.C."/>
            <person name="Porcella S.F."/>
            <person name="Parkins L.D."/>
            <person name="Campbell D.S."/>
            <person name="Smith T.M."/>
            <person name="McCormick J.K."/>
            <person name="Leung D.Y."/>
            <person name="Schlievert P.M."/>
            <person name="Musser J.M."/>
        </authorList>
    </citation>
    <scope>NUCLEOTIDE SEQUENCE [LARGE SCALE GENOMIC DNA]</scope>
    <source>
        <strain evidence="4">ATCC BAA-595 / MGAS315</strain>
    </source>
</reference>
<dbReference type="InterPro" id="IPR036986">
    <property type="entry name" value="S4_RNA-bd_sf"/>
</dbReference>
<evidence type="ECO:0000313" key="3">
    <source>
        <dbReference type="EMBL" id="AAM79775.1"/>
    </source>
</evidence>
<dbReference type="PANTHER" id="PTHR13633:SF3">
    <property type="entry name" value="MITOCHONDRIAL TRANSCRIPTION RESCUE FACTOR 1"/>
    <property type="match status" value="1"/>
</dbReference>
<dbReference type="Gene3D" id="3.30.70.330">
    <property type="match status" value="1"/>
</dbReference>
<feature type="domain" description="RNA-binding S4" evidence="2">
    <location>
        <begin position="185"/>
        <end position="246"/>
    </location>
</feature>
<dbReference type="InterPro" id="IPR040591">
    <property type="entry name" value="RqcP2_RBD"/>
</dbReference>
<sequence length="263" mass="30240">MVSHSKIYQHFHQEEYPFIDRMSDMINRVEDYYLLEVTEFLNPREVMILKSLIALTDLKMFVSTDYYPSEYGRVIIAPGYYDLEQSDFQIALVEISYQAKFNQLTHSQILGTLINELGVKRNLFGDVFVEMGYAQLMIKRELLDYFLGTITKIAKTSVKLREVNFDQLIRSIDNSQTLDILVSSFRLDGVVATILKKSRTQVIALIEANKIKVNYRLANKASDNLVIGDMVSIRGHGRFTLLADNGVTKHGKQKITLSKMIHK</sequence>
<proteinExistence type="predicted"/>
<dbReference type="PROSITE" id="PS50889">
    <property type="entry name" value="S4"/>
    <property type="match status" value="1"/>
</dbReference>
<dbReference type="SMART" id="SM00363">
    <property type="entry name" value="S4"/>
    <property type="match status" value="1"/>
</dbReference>
<dbReference type="PANTHER" id="PTHR13633">
    <property type="entry name" value="MITOCHONDRIAL TRANSCRIPTION RESCUE FACTOR 1"/>
    <property type="match status" value="1"/>
</dbReference>
<accession>A0A0H2UVI7</accession>
<protein>
    <recommendedName>
        <fullName evidence="2">RNA-binding S4 domain-containing protein</fullName>
    </recommendedName>
</protein>
<dbReference type="InterPro" id="IPR012677">
    <property type="entry name" value="Nucleotide-bd_a/b_plait_sf"/>
</dbReference>